<gene>
    <name evidence="1" type="ORF">OIE64_30135</name>
</gene>
<dbReference type="RefSeq" id="WP_326595919.1">
    <property type="nucleotide sequence ID" value="NZ_CP109114.1"/>
</dbReference>
<dbReference type="Proteomes" id="UP001330827">
    <property type="component" value="Chromosome"/>
</dbReference>
<name>A0ABZ1GDJ2_9ACTN</name>
<evidence type="ECO:0000313" key="2">
    <source>
        <dbReference type="Proteomes" id="UP001330827"/>
    </source>
</evidence>
<sequence>MNANPVDLAETLGTSGVPVLEFKRTAKREGKRGDAVGNAVNEGAPERGDDRHRIATLRNYRSLMPLAHDARKPMFDLKAADGARGTTQKYVQTCYREFRGLAEGVLARTEGLARS</sequence>
<organism evidence="1 2">
    <name type="scientific">Streptomyces brevispora</name>
    <dbReference type="NCBI Taxonomy" id="887462"/>
    <lineage>
        <taxon>Bacteria</taxon>
        <taxon>Bacillati</taxon>
        <taxon>Actinomycetota</taxon>
        <taxon>Actinomycetes</taxon>
        <taxon>Kitasatosporales</taxon>
        <taxon>Streptomycetaceae</taxon>
        <taxon>Streptomyces</taxon>
    </lineage>
</organism>
<accession>A0ABZ1GDJ2</accession>
<protein>
    <submittedName>
        <fullName evidence="1">Uncharacterized protein</fullName>
    </submittedName>
</protein>
<evidence type="ECO:0000313" key="1">
    <source>
        <dbReference type="EMBL" id="WSC16668.1"/>
    </source>
</evidence>
<dbReference type="EMBL" id="CP109114">
    <property type="protein sequence ID" value="WSC16668.1"/>
    <property type="molecule type" value="Genomic_DNA"/>
</dbReference>
<reference evidence="1 2" key="1">
    <citation type="submission" date="2022-10" db="EMBL/GenBank/DDBJ databases">
        <title>The complete genomes of actinobacterial strains from the NBC collection.</title>
        <authorList>
            <person name="Joergensen T.S."/>
            <person name="Alvarez Arevalo M."/>
            <person name="Sterndorff E.B."/>
            <person name="Faurdal D."/>
            <person name="Vuksanovic O."/>
            <person name="Mourched A.-S."/>
            <person name="Charusanti P."/>
            <person name="Shaw S."/>
            <person name="Blin K."/>
            <person name="Weber T."/>
        </authorList>
    </citation>
    <scope>NUCLEOTIDE SEQUENCE [LARGE SCALE GENOMIC DNA]</scope>
    <source>
        <strain evidence="1 2">NBC 01769</strain>
    </source>
</reference>
<proteinExistence type="predicted"/>
<keyword evidence="2" id="KW-1185">Reference proteome</keyword>